<reference evidence="2 3" key="1">
    <citation type="submission" date="2020-08" db="EMBL/GenBank/DDBJ databases">
        <title>Genemic of Streptomyces polyaspartic.</title>
        <authorList>
            <person name="Liu W."/>
        </authorList>
    </citation>
    <scope>NUCLEOTIDE SEQUENCE [LARGE SCALE GENOMIC DNA]</scope>
    <source>
        <strain evidence="2 3">TRM66268-LWL</strain>
    </source>
</reference>
<dbReference type="InterPro" id="IPR005561">
    <property type="entry name" value="ANTAR"/>
</dbReference>
<keyword evidence="3" id="KW-1185">Reference proteome</keyword>
<evidence type="ECO:0000313" key="2">
    <source>
        <dbReference type="EMBL" id="MBC9714615.1"/>
    </source>
</evidence>
<proteinExistence type="predicted"/>
<dbReference type="EMBL" id="JACTVJ010000007">
    <property type="protein sequence ID" value="MBC9714615.1"/>
    <property type="molecule type" value="Genomic_DNA"/>
</dbReference>
<feature type="domain" description="ANTAR" evidence="1">
    <location>
        <begin position="141"/>
        <end position="226"/>
    </location>
</feature>
<dbReference type="Gene3D" id="3.30.450.40">
    <property type="match status" value="1"/>
</dbReference>
<dbReference type="Proteomes" id="UP000642284">
    <property type="component" value="Unassembled WGS sequence"/>
</dbReference>
<protein>
    <submittedName>
        <fullName evidence="2">ANTAR domain-containing protein</fullName>
    </submittedName>
</protein>
<dbReference type="SMART" id="SM01012">
    <property type="entry name" value="ANTAR"/>
    <property type="match status" value="1"/>
</dbReference>
<dbReference type="RefSeq" id="WP_187815025.1">
    <property type="nucleotide sequence ID" value="NZ_JACTVJ010000007.1"/>
</dbReference>
<evidence type="ECO:0000259" key="1">
    <source>
        <dbReference type="SMART" id="SM01012"/>
    </source>
</evidence>
<dbReference type="InterPro" id="IPR029016">
    <property type="entry name" value="GAF-like_dom_sf"/>
</dbReference>
<evidence type="ECO:0000313" key="3">
    <source>
        <dbReference type="Proteomes" id="UP000642284"/>
    </source>
</evidence>
<name>A0ABR7SGJ8_9ACTN</name>
<accession>A0ABR7SGJ8</accession>
<sequence>MISDGMADALRTLRSGDARHLAQECARALDATGVAISLLVGDTKMVEPVWCFPEVSVRFEELQFTLGEGPGHDASRSRTPVVVPELSAVRPERWPALVPAARELGELSVSCFPLGIGAIRTGVLTVLCTPPRRLSPQQYADAAALASALTAVLLNGNHRGDGNGSVDDASALFLDQTRELRRAVVHQATGMISVQLAVPLSEALVRLRAFTFAAGRALTDVAEDVVARRLRFDDDESGPVSPDGGKG</sequence>
<dbReference type="SUPFAM" id="SSF55781">
    <property type="entry name" value="GAF domain-like"/>
    <property type="match status" value="1"/>
</dbReference>
<gene>
    <name evidence="2" type="ORF">H9Y04_18825</name>
</gene>
<organism evidence="2 3">
    <name type="scientific">Streptomyces polyasparticus</name>
    <dbReference type="NCBI Taxonomy" id="2767826"/>
    <lineage>
        <taxon>Bacteria</taxon>
        <taxon>Bacillati</taxon>
        <taxon>Actinomycetota</taxon>
        <taxon>Actinomycetes</taxon>
        <taxon>Kitasatosporales</taxon>
        <taxon>Streptomycetaceae</taxon>
        <taxon>Streptomyces</taxon>
    </lineage>
</organism>
<comment type="caution">
    <text evidence="2">The sequence shown here is derived from an EMBL/GenBank/DDBJ whole genome shotgun (WGS) entry which is preliminary data.</text>
</comment>